<name>A0AA95SR80_9BURK</name>
<keyword evidence="2" id="KW-0229">DNA integration</keyword>
<keyword evidence="3" id="KW-0238">DNA-binding</keyword>
<protein>
    <submittedName>
        <fullName evidence="6">Site-specific integrase</fullName>
    </submittedName>
</protein>
<feature type="domain" description="Tyr recombinase" evidence="5">
    <location>
        <begin position="205"/>
        <end position="380"/>
    </location>
</feature>
<dbReference type="InterPro" id="IPR011010">
    <property type="entry name" value="DNA_brk_join_enz"/>
</dbReference>
<dbReference type="InterPro" id="IPR002104">
    <property type="entry name" value="Integrase_catalytic"/>
</dbReference>
<dbReference type="SUPFAM" id="SSF56349">
    <property type="entry name" value="DNA breaking-rejoining enzymes"/>
    <property type="match status" value="1"/>
</dbReference>
<dbReference type="Gene3D" id="1.10.443.10">
    <property type="entry name" value="Intergrase catalytic core"/>
    <property type="match status" value="1"/>
</dbReference>
<evidence type="ECO:0000256" key="3">
    <source>
        <dbReference type="ARBA" id="ARBA00023125"/>
    </source>
</evidence>
<dbReference type="PANTHER" id="PTHR30629:SF2">
    <property type="entry name" value="PROPHAGE INTEGRASE INTS-RELATED"/>
    <property type="match status" value="1"/>
</dbReference>
<dbReference type="InterPro" id="IPR050808">
    <property type="entry name" value="Phage_Integrase"/>
</dbReference>
<dbReference type="GO" id="GO:0006310">
    <property type="term" value="P:DNA recombination"/>
    <property type="evidence" value="ECO:0007669"/>
    <property type="project" value="UniProtKB-KW"/>
</dbReference>
<evidence type="ECO:0000313" key="7">
    <source>
        <dbReference type="Proteomes" id="UP001177769"/>
    </source>
</evidence>
<dbReference type="EMBL" id="CP116346">
    <property type="protein sequence ID" value="WIT12906.1"/>
    <property type="molecule type" value="Genomic_DNA"/>
</dbReference>
<dbReference type="Pfam" id="PF00589">
    <property type="entry name" value="Phage_integrase"/>
    <property type="match status" value="1"/>
</dbReference>
<dbReference type="GO" id="GO:0015074">
    <property type="term" value="P:DNA integration"/>
    <property type="evidence" value="ECO:0007669"/>
    <property type="project" value="UniProtKB-KW"/>
</dbReference>
<dbReference type="CDD" id="cd00796">
    <property type="entry name" value="INT_Rci_Hp1_C"/>
    <property type="match status" value="1"/>
</dbReference>
<evidence type="ECO:0000256" key="2">
    <source>
        <dbReference type="ARBA" id="ARBA00022908"/>
    </source>
</evidence>
<dbReference type="RefSeq" id="WP_285234007.1">
    <property type="nucleotide sequence ID" value="NZ_CP116346.1"/>
</dbReference>
<dbReference type="InterPro" id="IPR013762">
    <property type="entry name" value="Integrase-like_cat_sf"/>
</dbReference>
<comment type="similarity">
    <text evidence="1">Belongs to the 'phage' integrase family.</text>
</comment>
<keyword evidence="7" id="KW-1185">Reference proteome</keyword>
<evidence type="ECO:0000259" key="5">
    <source>
        <dbReference type="PROSITE" id="PS51898"/>
    </source>
</evidence>
<sequence>MAVMTFTPAFMATGLVCPPDKKKIEYGVADEPGLFAECRASEKAVPTWYLRLKNEKGTNIYKKLGTVQEVSLPQAKKLAKQLKAEHMLLPKLAYAPALPVEITLDEFMRKHYMPHAEMHKRSHVRDEQLYRIRIAPKFGHLPLSKINRHEVQVFHVGLVKEHGLSPASADLHVALFRHALALAQEWEMLEKNVLRGFKLFHVDNRVENYLDDAEVERLKNVLLADGNRMVALAILFLLVTGARLNSALHAKWRDVDMPNGVWLVPATEAKSKRANPQYLNPSALWILDAVGTRGSSEYVFVNRQTGKPFTTITRVWYRLRKEAGLSNKVRLHDLRHTFGKMVLAAGHSLPELQRAMNHADCRTTQRYGHLTGTTMRTVALAASVIVKPAEAVPA</sequence>
<evidence type="ECO:0000313" key="6">
    <source>
        <dbReference type="EMBL" id="WIT12906.1"/>
    </source>
</evidence>
<dbReference type="PANTHER" id="PTHR30629">
    <property type="entry name" value="PROPHAGE INTEGRASE"/>
    <property type="match status" value="1"/>
</dbReference>
<accession>A0AA95SR80</accession>
<dbReference type="InterPro" id="IPR010998">
    <property type="entry name" value="Integrase_recombinase_N"/>
</dbReference>
<dbReference type="PROSITE" id="PS51898">
    <property type="entry name" value="TYR_RECOMBINASE"/>
    <property type="match status" value="1"/>
</dbReference>
<reference evidence="6" key="1">
    <citation type="submission" date="2023-01" db="EMBL/GenBank/DDBJ databases">
        <title>Whole genome sequence of Paucibacter sp. S2-9 isolated from pond sediment.</title>
        <authorList>
            <person name="Jung J.Y."/>
        </authorList>
    </citation>
    <scope>NUCLEOTIDE SEQUENCE</scope>
    <source>
        <strain evidence="6">S2-9</strain>
    </source>
</reference>
<keyword evidence="4" id="KW-0233">DNA recombination</keyword>
<dbReference type="Gene3D" id="1.10.150.130">
    <property type="match status" value="1"/>
</dbReference>
<gene>
    <name evidence="6" type="ORF">PFX98_04670</name>
</gene>
<dbReference type="AlphaFoldDB" id="A0AA95SR80"/>
<organism evidence="6 7">
    <name type="scientific">Paucibacter sediminis</name>
    <dbReference type="NCBI Taxonomy" id="3019553"/>
    <lineage>
        <taxon>Bacteria</taxon>
        <taxon>Pseudomonadati</taxon>
        <taxon>Pseudomonadota</taxon>
        <taxon>Betaproteobacteria</taxon>
        <taxon>Burkholderiales</taxon>
        <taxon>Sphaerotilaceae</taxon>
        <taxon>Roseateles</taxon>
    </lineage>
</organism>
<evidence type="ECO:0000256" key="1">
    <source>
        <dbReference type="ARBA" id="ARBA00008857"/>
    </source>
</evidence>
<proteinExistence type="inferred from homology"/>
<evidence type="ECO:0000256" key="4">
    <source>
        <dbReference type="ARBA" id="ARBA00023172"/>
    </source>
</evidence>
<dbReference type="KEGG" id="pais:PFX98_04670"/>
<dbReference type="Proteomes" id="UP001177769">
    <property type="component" value="Chromosome"/>
</dbReference>
<dbReference type="GO" id="GO:0003677">
    <property type="term" value="F:DNA binding"/>
    <property type="evidence" value="ECO:0007669"/>
    <property type="project" value="UniProtKB-KW"/>
</dbReference>